<dbReference type="AlphaFoldDB" id="A0A914R6J3"/>
<organism evidence="1 2">
    <name type="scientific">Parascaris equorum</name>
    <name type="common">Equine roundworm</name>
    <dbReference type="NCBI Taxonomy" id="6256"/>
    <lineage>
        <taxon>Eukaryota</taxon>
        <taxon>Metazoa</taxon>
        <taxon>Ecdysozoa</taxon>
        <taxon>Nematoda</taxon>
        <taxon>Chromadorea</taxon>
        <taxon>Rhabditida</taxon>
        <taxon>Spirurina</taxon>
        <taxon>Ascaridomorpha</taxon>
        <taxon>Ascaridoidea</taxon>
        <taxon>Ascarididae</taxon>
        <taxon>Parascaris</taxon>
    </lineage>
</organism>
<accession>A0A914R6J3</accession>
<sequence length="120" mass="13643">MEARGRRRLAGRRLEVGMDTASLNCFFSLITFGRKGIVDLYFPVIFCSIYSVRGGIELSIEGAAATSILFEGILSKRWTFDRVVFMGDLSALTEDDLCLFLFRLCKRCDKELSLRFLVCH</sequence>
<proteinExistence type="predicted"/>
<keyword evidence="1" id="KW-1185">Reference proteome</keyword>
<name>A0A914R6J3_PAREQ</name>
<dbReference type="Proteomes" id="UP000887564">
    <property type="component" value="Unplaced"/>
</dbReference>
<evidence type="ECO:0000313" key="1">
    <source>
        <dbReference type="Proteomes" id="UP000887564"/>
    </source>
</evidence>
<protein>
    <submittedName>
        <fullName evidence="2">Uncharacterized protein</fullName>
    </submittedName>
</protein>
<evidence type="ECO:0000313" key="2">
    <source>
        <dbReference type="WBParaSite" id="PEQ_0000207101-mRNA-1"/>
    </source>
</evidence>
<reference evidence="2" key="1">
    <citation type="submission" date="2022-11" db="UniProtKB">
        <authorList>
            <consortium name="WormBaseParasite"/>
        </authorList>
    </citation>
    <scope>IDENTIFICATION</scope>
</reference>
<dbReference type="WBParaSite" id="PEQ_0000207101-mRNA-1">
    <property type="protein sequence ID" value="PEQ_0000207101-mRNA-1"/>
    <property type="gene ID" value="PEQ_0000207101"/>
</dbReference>